<dbReference type="CDD" id="cd18790">
    <property type="entry name" value="SF2_C_UvrB"/>
    <property type="match status" value="1"/>
</dbReference>
<dbReference type="Pfam" id="PF04851">
    <property type="entry name" value="ResIII"/>
    <property type="match status" value="1"/>
</dbReference>
<evidence type="ECO:0000256" key="12">
    <source>
        <dbReference type="HAMAP-Rule" id="MF_00204"/>
    </source>
</evidence>
<dbReference type="SUPFAM" id="SSF52540">
    <property type="entry name" value="P-loop containing nucleoside triphosphate hydrolases"/>
    <property type="match status" value="2"/>
</dbReference>
<evidence type="ECO:0000313" key="18">
    <source>
        <dbReference type="Proteomes" id="UP000034785"/>
    </source>
</evidence>
<dbReference type="InterPro" id="IPR024759">
    <property type="entry name" value="UvrB_YAD/RRR_dom"/>
</dbReference>
<evidence type="ECO:0000256" key="4">
    <source>
        <dbReference type="ARBA" id="ARBA00022741"/>
    </source>
</evidence>
<dbReference type="GO" id="GO:0006289">
    <property type="term" value="P:nucleotide-excision repair"/>
    <property type="evidence" value="ECO:0007669"/>
    <property type="project" value="UniProtKB-UniRule"/>
</dbReference>
<dbReference type="InterPro" id="IPR036876">
    <property type="entry name" value="UVR_dom_sf"/>
</dbReference>
<reference evidence="17 18" key="1">
    <citation type="journal article" date="2015" name="Nature">
        <title>rRNA introns, odd ribosomes, and small enigmatic genomes across a large radiation of phyla.</title>
        <authorList>
            <person name="Brown C.T."/>
            <person name="Hug L.A."/>
            <person name="Thomas B.C."/>
            <person name="Sharon I."/>
            <person name="Castelle C.J."/>
            <person name="Singh A."/>
            <person name="Wilkins M.J."/>
            <person name="Williams K.H."/>
            <person name="Banfield J.F."/>
        </authorList>
    </citation>
    <scope>NUCLEOTIDE SEQUENCE [LARGE SCALE GENOMIC DNA]</scope>
</reference>
<dbReference type="PROSITE" id="PS50151">
    <property type="entry name" value="UVR"/>
    <property type="match status" value="1"/>
</dbReference>
<dbReference type="GO" id="GO:0016887">
    <property type="term" value="F:ATP hydrolysis activity"/>
    <property type="evidence" value="ECO:0007669"/>
    <property type="project" value="InterPro"/>
</dbReference>
<dbReference type="GO" id="GO:0005524">
    <property type="term" value="F:ATP binding"/>
    <property type="evidence" value="ECO:0007669"/>
    <property type="project" value="UniProtKB-UniRule"/>
</dbReference>
<gene>
    <name evidence="12" type="primary">uvrB</name>
    <name evidence="17" type="ORF">UV41_C0013G0003</name>
</gene>
<keyword evidence="3 12" id="KW-0963">Cytoplasm</keyword>
<dbReference type="Pfam" id="PF00271">
    <property type="entry name" value="Helicase_C"/>
    <property type="match status" value="1"/>
</dbReference>
<evidence type="ECO:0000256" key="10">
    <source>
        <dbReference type="ARBA" id="ARBA00026033"/>
    </source>
</evidence>
<dbReference type="InterPro" id="IPR006935">
    <property type="entry name" value="Helicase/UvrB_N"/>
</dbReference>
<dbReference type="PROSITE" id="PS51194">
    <property type="entry name" value="HELICASE_CTER"/>
    <property type="match status" value="1"/>
</dbReference>
<protein>
    <recommendedName>
        <fullName evidence="11 12">UvrABC system protein B</fullName>
        <shortName evidence="12">Protein UvrB</shortName>
    </recommendedName>
    <alternativeName>
        <fullName evidence="12">Excinuclease ABC subunit B</fullName>
    </alternativeName>
</protein>
<evidence type="ECO:0000256" key="1">
    <source>
        <dbReference type="ARBA" id="ARBA00004496"/>
    </source>
</evidence>
<comment type="caution">
    <text evidence="17">The sequence shown here is derived from an EMBL/GenBank/DDBJ whole genome shotgun (WGS) entry which is preliminary data.</text>
</comment>
<dbReference type="AlphaFoldDB" id="A0A0G1E883"/>
<feature type="binding site" evidence="12">
    <location>
        <begin position="38"/>
        <end position="45"/>
    </location>
    <ligand>
        <name>ATP</name>
        <dbReference type="ChEBI" id="CHEBI:30616"/>
    </ligand>
</feature>
<organism evidence="17 18">
    <name type="scientific">Candidatus Daviesbacteria bacterium GW2011_GWA2_42_7</name>
    <dbReference type="NCBI Taxonomy" id="1618425"/>
    <lineage>
        <taxon>Bacteria</taxon>
        <taxon>Candidatus Daviesiibacteriota</taxon>
    </lineage>
</organism>
<evidence type="ECO:0000256" key="3">
    <source>
        <dbReference type="ARBA" id="ARBA00022490"/>
    </source>
</evidence>
<dbReference type="HAMAP" id="MF_00204">
    <property type="entry name" value="UvrB"/>
    <property type="match status" value="1"/>
</dbReference>
<name>A0A0G1E883_9BACT</name>
<keyword evidence="5 12" id="KW-0227">DNA damage</keyword>
<evidence type="ECO:0000259" key="14">
    <source>
        <dbReference type="PROSITE" id="PS50151"/>
    </source>
</evidence>
<dbReference type="InterPro" id="IPR027417">
    <property type="entry name" value="P-loop_NTPase"/>
</dbReference>
<feature type="domain" description="Helicase C-terminal" evidence="16">
    <location>
        <begin position="487"/>
        <end position="649"/>
    </location>
</feature>
<feature type="domain" description="Helicase ATP-binding" evidence="15">
    <location>
        <begin position="25"/>
        <end position="182"/>
    </location>
</feature>
<keyword evidence="7 12" id="KW-0067">ATP-binding</keyword>
<comment type="function">
    <text evidence="12">The UvrABC repair system catalyzes the recognition and processing of DNA lesions. A damage recognition complex composed of 2 UvrA and 2 UvrB subunits scans DNA for abnormalities. Upon binding of the UvrA(2)B(2) complex to a putative damaged site, the DNA wraps around one UvrB monomer. DNA wrap is dependent on ATP binding by UvrB and probably causes local melting of the DNA helix, facilitating insertion of UvrB beta-hairpin between the DNA strands. Then UvrB probes one DNA strand for the presence of a lesion. If a lesion is found the UvrA subunits dissociate and the UvrB-DNA preincision complex is formed. This complex is subsequently bound by UvrC and the second UvrB is released. If no lesion is found, the DNA wraps around the other UvrB subunit that will check the other stand for damage.</text>
</comment>
<dbReference type="SMART" id="SM00487">
    <property type="entry name" value="DEXDc"/>
    <property type="match status" value="1"/>
</dbReference>
<dbReference type="Pfam" id="PF17757">
    <property type="entry name" value="UvrB_inter"/>
    <property type="match status" value="1"/>
</dbReference>
<keyword evidence="4 12" id="KW-0547">Nucleotide-binding</keyword>
<comment type="subcellular location">
    <subcellularLocation>
        <location evidence="1 12 13">Cytoplasm</location>
    </subcellularLocation>
</comment>
<keyword evidence="12 13" id="KW-0742">SOS response</keyword>
<dbReference type="SMART" id="SM00490">
    <property type="entry name" value="HELICc"/>
    <property type="match status" value="1"/>
</dbReference>
<dbReference type="GO" id="GO:0005737">
    <property type="term" value="C:cytoplasm"/>
    <property type="evidence" value="ECO:0007669"/>
    <property type="project" value="UniProtKB-SubCell"/>
</dbReference>
<evidence type="ECO:0000256" key="7">
    <source>
        <dbReference type="ARBA" id="ARBA00022840"/>
    </source>
</evidence>
<dbReference type="NCBIfam" id="NF003673">
    <property type="entry name" value="PRK05298.1"/>
    <property type="match status" value="1"/>
</dbReference>
<dbReference type="SUPFAM" id="SSF46600">
    <property type="entry name" value="C-terminal UvrC-binding domain of UvrB"/>
    <property type="match status" value="1"/>
</dbReference>
<dbReference type="CDD" id="cd17916">
    <property type="entry name" value="DEXHc_UvrB"/>
    <property type="match status" value="1"/>
</dbReference>
<evidence type="ECO:0000256" key="2">
    <source>
        <dbReference type="ARBA" id="ARBA00008533"/>
    </source>
</evidence>
<evidence type="ECO:0000256" key="6">
    <source>
        <dbReference type="ARBA" id="ARBA00022769"/>
    </source>
</evidence>
<proteinExistence type="inferred from homology"/>
<dbReference type="Pfam" id="PF02151">
    <property type="entry name" value="UVR"/>
    <property type="match status" value="1"/>
</dbReference>
<evidence type="ECO:0000313" key="17">
    <source>
        <dbReference type="EMBL" id="KKS70783.1"/>
    </source>
</evidence>
<dbReference type="PATRIC" id="fig|1618425.3.peg.297"/>
<keyword evidence="6 12" id="KW-0228">DNA excision</keyword>
<dbReference type="GO" id="GO:0009381">
    <property type="term" value="F:excinuclease ABC activity"/>
    <property type="evidence" value="ECO:0007669"/>
    <property type="project" value="UniProtKB-UniRule"/>
</dbReference>
<feature type="domain" description="UVR" evidence="14">
    <location>
        <begin position="677"/>
        <end position="711"/>
    </location>
</feature>
<evidence type="ECO:0000256" key="9">
    <source>
        <dbReference type="ARBA" id="ARBA00023204"/>
    </source>
</evidence>
<evidence type="ECO:0000256" key="13">
    <source>
        <dbReference type="RuleBase" id="RU003587"/>
    </source>
</evidence>
<evidence type="ECO:0000256" key="8">
    <source>
        <dbReference type="ARBA" id="ARBA00022881"/>
    </source>
</evidence>
<dbReference type="PROSITE" id="PS51192">
    <property type="entry name" value="HELICASE_ATP_BIND_1"/>
    <property type="match status" value="1"/>
</dbReference>
<comment type="subunit">
    <text evidence="10 12 13">Forms a heterotetramer with UvrA during the search for lesions. Interacts with UvrC in an incision complex.</text>
</comment>
<evidence type="ECO:0000256" key="5">
    <source>
        <dbReference type="ARBA" id="ARBA00022763"/>
    </source>
</evidence>
<feature type="short sequence motif" description="Beta-hairpin" evidence="12">
    <location>
        <begin position="91"/>
        <end position="114"/>
    </location>
</feature>
<dbReference type="InterPro" id="IPR001650">
    <property type="entry name" value="Helicase_C-like"/>
</dbReference>
<dbReference type="InterPro" id="IPR041471">
    <property type="entry name" value="UvrB_inter"/>
</dbReference>
<sequence>MSKFQIVSDFKPTGDQPQAIEKLVSGLKNGLEHQVLLGVTGSGKTFTMANVIQAVQRPTLIISHNKTLAGQLAQEFRSIFPNNAVEYFVSYYDYYQPEAYIPQSDTYIEKETQINEEIEKLRLSTTASLMTRKDVIVVASVSAIYNLGSPVEYGQAILEVKAGMKVSIDQVLRILTKMYYERNDIDFHRSTYRLRGDTLDIFPSYKDEAVRVEFLGDKVEKISILNPLTGQVDPTDITQVIFPAKHYITPDQRVESSLAQIEEDLKKRLRQLRTMNKLLEAQRLEQRTHYDLEMIKEFGYCNGIENYSRYFDGREPGDPPYTLLNYFPARNATSTSNASRSDADWHSVAGGPKDFLLILDESHMTIPQIRGMYNGDQARKSTLIDFGFRLPSALDNRPLRFDEFIRTINQVIYTSATPDEFEMSLARSSSVIASGAKQSQSGIAASSLDKLGTPRNDKKGYDGITEQLVRPTGILDPEIIIRPVDGQVQDLMGEIAKRVEKGERTLVTTLTKRMAEDLSEYLHDKGIKVHYLHSDVKTLERSDILQSLRMGEYDVIVGINLLREGLDLPEVSLVAILDADKEGFLRSRTSLIQTMGRAARHVKGRVIMYADIVTGSMKQAIEEVERRRKYQAEYNKKHNIIPRSIEKALRERLIEKVEEETGEKVLEIADIPVGDRKRIVKHLEEQMKLAAEALDFETAAKLRDQIKELSI</sequence>
<evidence type="ECO:0000259" key="16">
    <source>
        <dbReference type="PROSITE" id="PS51194"/>
    </source>
</evidence>
<dbReference type="InterPro" id="IPR014001">
    <property type="entry name" value="Helicase_ATP-bd"/>
</dbReference>
<evidence type="ECO:0000259" key="15">
    <source>
        <dbReference type="PROSITE" id="PS51192"/>
    </source>
</evidence>
<dbReference type="GO" id="GO:0009432">
    <property type="term" value="P:SOS response"/>
    <property type="evidence" value="ECO:0007669"/>
    <property type="project" value="UniProtKB-UniRule"/>
</dbReference>
<dbReference type="GO" id="GO:0003677">
    <property type="term" value="F:DNA binding"/>
    <property type="evidence" value="ECO:0007669"/>
    <property type="project" value="UniProtKB-UniRule"/>
</dbReference>
<accession>A0A0G1E883</accession>
<keyword evidence="9 12" id="KW-0234">DNA repair</keyword>
<dbReference type="EMBL" id="LCEJ01000013">
    <property type="protein sequence ID" value="KKS70783.1"/>
    <property type="molecule type" value="Genomic_DNA"/>
</dbReference>
<evidence type="ECO:0000256" key="11">
    <source>
        <dbReference type="ARBA" id="ARBA00029504"/>
    </source>
</evidence>
<dbReference type="Pfam" id="PF12344">
    <property type="entry name" value="UvrB"/>
    <property type="match status" value="1"/>
</dbReference>
<comment type="similarity">
    <text evidence="2 12 13">Belongs to the UvrB family.</text>
</comment>
<comment type="domain">
    <text evidence="12">The beta-hairpin motif is involved in DNA binding.</text>
</comment>
<dbReference type="PANTHER" id="PTHR24029:SF0">
    <property type="entry name" value="UVRABC SYSTEM PROTEIN B"/>
    <property type="match status" value="1"/>
</dbReference>
<dbReference type="PANTHER" id="PTHR24029">
    <property type="entry name" value="UVRABC SYSTEM PROTEIN B"/>
    <property type="match status" value="1"/>
</dbReference>
<dbReference type="InterPro" id="IPR004807">
    <property type="entry name" value="UvrB"/>
</dbReference>
<dbReference type="GO" id="GO:0009380">
    <property type="term" value="C:excinuclease repair complex"/>
    <property type="evidence" value="ECO:0007669"/>
    <property type="project" value="InterPro"/>
</dbReference>
<keyword evidence="8 12" id="KW-0267">Excision nuclease</keyword>
<dbReference type="Proteomes" id="UP000034785">
    <property type="component" value="Unassembled WGS sequence"/>
</dbReference>
<dbReference type="Gene3D" id="3.40.50.300">
    <property type="entry name" value="P-loop containing nucleotide triphosphate hydrolases"/>
    <property type="match status" value="3"/>
</dbReference>
<dbReference type="Gene3D" id="4.10.860.10">
    <property type="entry name" value="UVR domain"/>
    <property type="match status" value="1"/>
</dbReference>
<dbReference type="InterPro" id="IPR001943">
    <property type="entry name" value="UVR_dom"/>
</dbReference>